<dbReference type="AlphaFoldDB" id="A0A9N7U7W4"/>
<dbReference type="EMBL" id="CADEAL010000894">
    <property type="protein sequence ID" value="CAB1426563.1"/>
    <property type="molecule type" value="Genomic_DNA"/>
</dbReference>
<proteinExistence type="predicted"/>
<name>A0A9N7U7W4_PLEPL</name>
<evidence type="ECO:0000256" key="1">
    <source>
        <dbReference type="SAM" id="Phobius"/>
    </source>
</evidence>
<gene>
    <name evidence="2" type="ORF">PLEPLA_LOCUS14499</name>
</gene>
<keyword evidence="1" id="KW-0472">Membrane</keyword>
<keyword evidence="1" id="KW-0812">Transmembrane</keyword>
<comment type="caution">
    <text evidence="2">The sequence shown here is derived from an EMBL/GenBank/DDBJ whole genome shotgun (WGS) entry which is preliminary data.</text>
</comment>
<sequence>MSVHTAELVTVLCCSQGRDEDRSPIMLVIRAGKRREVSICPLQYSAIFLLLAVFVFICPLHNKGILEIDLASSAESGPHSAENVEPYKVFLQQLSYYPTDLGYFPRVKGPFLN</sequence>
<dbReference type="Proteomes" id="UP001153269">
    <property type="component" value="Unassembled WGS sequence"/>
</dbReference>
<reference evidence="2" key="1">
    <citation type="submission" date="2020-03" db="EMBL/GenBank/DDBJ databases">
        <authorList>
            <person name="Weist P."/>
        </authorList>
    </citation>
    <scope>NUCLEOTIDE SEQUENCE</scope>
</reference>
<evidence type="ECO:0000313" key="3">
    <source>
        <dbReference type="Proteomes" id="UP001153269"/>
    </source>
</evidence>
<keyword evidence="1" id="KW-1133">Transmembrane helix</keyword>
<feature type="transmembrane region" description="Helical" evidence="1">
    <location>
        <begin position="42"/>
        <end position="60"/>
    </location>
</feature>
<evidence type="ECO:0000313" key="2">
    <source>
        <dbReference type="EMBL" id="CAB1426563.1"/>
    </source>
</evidence>
<keyword evidence="3" id="KW-1185">Reference proteome</keyword>
<accession>A0A9N7U7W4</accession>
<organism evidence="2 3">
    <name type="scientific">Pleuronectes platessa</name>
    <name type="common">European plaice</name>
    <dbReference type="NCBI Taxonomy" id="8262"/>
    <lineage>
        <taxon>Eukaryota</taxon>
        <taxon>Metazoa</taxon>
        <taxon>Chordata</taxon>
        <taxon>Craniata</taxon>
        <taxon>Vertebrata</taxon>
        <taxon>Euteleostomi</taxon>
        <taxon>Actinopterygii</taxon>
        <taxon>Neopterygii</taxon>
        <taxon>Teleostei</taxon>
        <taxon>Neoteleostei</taxon>
        <taxon>Acanthomorphata</taxon>
        <taxon>Carangaria</taxon>
        <taxon>Pleuronectiformes</taxon>
        <taxon>Pleuronectoidei</taxon>
        <taxon>Pleuronectidae</taxon>
        <taxon>Pleuronectes</taxon>
    </lineage>
</organism>
<protein>
    <submittedName>
        <fullName evidence="2">Uncharacterized protein</fullName>
    </submittedName>
</protein>